<comment type="caution">
    <text evidence="3">The sequence shown here is derived from an EMBL/GenBank/DDBJ whole genome shotgun (WGS) entry which is preliminary data.</text>
</comment>
<dbReference type="RefSeq" id="WP_007547231.1">
    <property type="nucleotide sequence ID" value="NZ_JAARPY010000005.1"/>
</dbReference>
<evidence type="ECO:0000313" key="3">
    <source>
        <dbReference type="EMBL" id="MBC1398438.1"/>
    </source>
</evidence>
<dbReference type="InterPro" id="IPR018490">
    <property type="entry name" value="cNMP-bd_dom_sf"/>
</dbReference>
<dbReference type="AlphaFoldDB" id="A0A841YE59"/>
<accession>A0A841YE59</accession>
<dbReference type="SUPFAM" id="SSF51206">
    <property type="entry name" value="cAMP-binding domain-like"/>
    <property type="match status" value="1"/>
</dbReference>
<feature type="domain" description="Cyclic nucleotide-binding" evidence="2">
    <location>
        <begin position="10"/>
        <end position="114"/>
    </location>
</feature>
<dbReference type="CDD" id="cd00038">
    <property type="entry name" value="CAP_ED"/>
    <property type="match status" value="1"/>
</dbReference>
<dbReference type="EMBL" id="JAARPY010000005">
    <property type="protein sequence ID" value="MBC1398438.1"/>
    <property type="molecule type" value="Genomic_DNA"/>
</dbReference>
<evidence type="ECO:0000256" key="1">
    <source>
        <dbReference type="ARBA" id="ARBA00023159"/>
    </source>
</evidence>
<dbReference type="Gene3D" id="2.60.120.10">
    <property type="entry name" value="Jelly Rolls"/>
    <property type="match status" value="1"/>
</dbReference>
<dbReference type="SUPFAM" id="SSF46785">
    <property type="entry name" value="Winged helix' DNA-binding domain"/>
    <property type="match status" value="1"/>
</dbReference>
<protein>
    <submittedName>
        <fullName evidence="3">Crp/Fnr family transcriptional regulator</fullName>
    </submittedName>
</protein>
<organism evidence="3 4">
    <name type="scientific">Listeria fleischmannii</name>
    <dbReference type="NCBI Taxonomy" id="1069827"/>
    <lineage>
        <taxon>Bacteria</taxon>
        <taxon>Bacillati</taxon>
        <taxon>Bacillota</taxon>
        <taxon>Bacilli</taxon>
        <taxon>Bacillales</taxon>
        <taxon>Listeriaceae</taxon>
        <taxon>Listeria</taxon>
    </lineage>
</organism>
<dbReference type="InterPro" id="IPR036390">
    <property type="entry name" value="WH_DNA-bd_sf"/>
</dbReference>
<dbReference type="InterPro" id="IPR014710">
    <property type="entry name" value="RmlC-like_jellyroll"/>
</dbReference>
<evidence type="ECO:0000259" key="2">
    <source>
        <dbReference type="PROSITE" id="PS50042"/>
    </source>
</evidence>
<dbReference type="GO" id="GO:0005829">
    <property type="term" value="C:cytosol"/>
    <property type="evidence" value="ECO:0007669"/>
    <property type="project" value="TreeGrafter"/>
</dbReference>
<dbReference type="InterPro" id="IPR050397">
    <property type="entry name" value="Env_Response_Regulators"/>
</dbReference>
<dbReference type="Proteomes" id="UP000571128">
    <property type="component" value="Unassembled WGS sequence"/>
</dbReference>
<gene>
    <name evidence="3" type="ORF">HB844_06110</name>
</gene>
<dbReference type="PANTHER" id="PTHR24567">
    <property type="entry name" value="CRP FAMILY TRANSCRIPTIONAL REGULATORY PROTEIN"/>
    <property type="match status" value="1"/>
</dbReference>
<dbReference type="GO" id="GO:0003700">
    <property type="term" value="F:DNA-binding transcription factor activity"/>
    <property type="evidence" value="ECO:0007669"/>
    <property type="project" value="TreeGrafter"/>
</dbReference>
<dbReference type="InterPro" id="IPR000595">
    <property type="entry name" value="cNMP-bd_dom"/>
</dbReference>
<sequence>MEYISSDISIQSMLEELNINKTSESHVVKQTAKLGETIFDSNKQQTSILFIVSGLAKKINTDYQNEFIINLLKAGNVIGLYNGLTNHAQMEERVIAITACTFISIDREYLLNYLAIRPSFMELLIKEMSNTIAKTHNRMMYLSNLSRENRVAASMLELSKEIGINEGDHIIFPKAITKKILSDYSRVEYRYFQKLFSKMKTEHLIDSRGPRIEVNQELLEEHIGR</sequence>
<keyword evidence="1" id="KW-0010">Activator</keyword>
<dbReference type="PANTHER" id="PTHR24567:SF74">
    <property type="entry name" value="HTH-TYPE TRANSCRIPTIONAL REGULATOR ARCR"/>
    <property type="match status" value="1"/>
</dbReference>
<evidence type="ECO:0000313" key="4">
    <source>
        <dbReference type="Proteomes" id="UP000571128"/>
    </source>
</evidence>
<dbReference type="Pfam" id="PF00027">
    <property type="entry name" value="cNMP_binding"/>
    <property type="match status" value="1"/>
</dbReference>
<reference evidence="3 4" key="1">
    <citation type="submission" date="2020-03" db="EMBL/GenBank/DDBJ databases">
        <title>Soil Listeria distribution.</title>
        <authorList>
            <person name="Liao J."/>
            <person name="Wiedmann M."/>
        </authorList>
    </citation>
    <scope>NUCLEOTIDE SEQUENCE [LARGE SCALE GENOMIC DNA]</scope>
    <source>
        <strain evidence="3 4">FSL L7-1645</strain>
    </source>
</reference>
<name>A0A841YE59_9LIST</name>
<dbReference type="PROSITE" id="PS50042">
    <property type="entry name" value="CNMP_BINDING_3"/>
    <property type="match status" value="1"/>
</dbReference>
<proteinExistence type="predicted"/>